<dbReference type="GO" id="GO:0006874">
    <property type="term" value="P:intracellular calcium ion homeostasis"/>
    <property type="evidence" value="ECO:0007669"/>
    <property type="project" value="TreeGrafter"/>
</dbReference>
<dbReference type="GO" id="GO:0005886">
    <property type="term" value="C:plasma membrane"/>
    <property type="evidence" value="ECO:0007669"/>
    <property type="project" value="TreeGrafter"/>
</dbReference>
<dbReference type="PANTHER" id="PTHR10846:SF8">
    <property type="entry name" value="INNER MEMBRANE PROTEIN YRBG"/>
    <property type="match status" value="1"/>
</dbReference>
<keyword evidence="3 5" id="KW-1133">Transmembrane helix</keyword>
<name>A0AAE4AV61_9HYPH</name>
<keyword evidence="4 5" id="KW-0472">Membrane</keyword>
<dbReference type="Gene3D" id="1.20.1420.30">
    <property type="entry name" value="NCX, central ion-binding region"/>
    <property type="match status" value="2"/>
</dbReference>
<feature type="transmembrane region" description="Helical" evidence="5">
    <location>
        <begin position="230"/>
        <end position="253"/>
    </location>
</feature>
<feature type="transmembrane region" description="Helical" evidence="5">
    <location>
        <begin position="163"/>
        <end position="189"/>
    </location>
</feature>
<dbReference type="EMBL" id="JAUSUL010000002">
    <property type="protein sequence ID" value="MDQ0316379.1"/>
    <property type="molecule type" value="Genomic_DNA"/>
</dbReference>
<dbReference type="PANTHER" id="PTHR10846">
    <property type="entry name" value="SODIUM/POTASSIUM/CALCIUM EXCHANGER"/>
    <property type="match status" value="1"/>
</dbReference>
<comment type="subcellular location">
    <subcellularLocation>
        <location evidence="1">Membrane</location>
        <topology evidence="1">Multi-pass membrane protein</topology>
    </subcellularLocation>
</comment>
<evidence type="ECO:0000313" key="8">
    <source>
        <dbReference type="Proteomes" id="UP001229244"/>
    </source>
</evidence>
<reference evidence="7" key="1">
    <citation type="submission" date="2023-07" db="EMBL/GenBank/DDBJ databases">
        <title>Genomic Encyclopedia of Type Strains, Phase IV (KMG-IV): sequencing the most valuable type-strain genomes for metagenomic binning, comparative biology and taxonomic classification.</title>
        <authorList>
            <person name="Goeker M."/>
        </authorList>
    </citation>
    <scope>NUCLEOTIDE SEQUENCE</scope>
    <source>
        <strain evidence="7">DSM 21202</strain>
    </source>
</reference>
<organism evidence="7 8">
    <name type="scientific">Amorphus orientalis</name>
    <dbReference type="NCBI Taxonomy" id="649198"/>
    <lineage>
        <taxon>Bacteria</taxon>
        <taxon>Pseudomonadati</taxon>
        <taxon>Pseudomonadota</taxon>
        <taxon>Alphaproteobacteria</taxon>
        <taxon>Hyphomicrobiales</taxon>
        <taxon>Amorphaceae</taxon>
        <taxon>Amorphus</taxon>
    </lineage>
</organism>
<dbReference type="GO" id="GO:0005262">
    <property type="term" value="F:calcium channel activity"/>
    <property type="evidence" value="ECO:0007669"/>
    <property type="project" value="TreeGrafter"/>
</dbReference>
<sequence>MTWLFLCIGLVLLLGGGEALVNGSVGVARRFRVSPLVIGLTLVGFGTSTPELVASLEAAMIGAPGIAIGNVVGSNIANILLILGVSAVILPVTTSRKAFTRDGLVLMMASVLLVILCMVGTIGRTTGAVFVVLLAAYTLYTYLSERKQAAPEPAADEPADRPLAVSALLAVGGIAGVVVGAGFLVDASVELARRFGMSEAVIGLTLVAVGTSLPELVTSVMAAIRRHGDVAFGNIVGSNIFNILGIAGVTGLVSPIPIPEEIIRFDAWIMLASALALVAFAVTGWRINRWEGGLLLAAYAAYLVLQLSPPVRQAIGLS</sequence>
<evidence type="ECO:0000256" key="5">
    <source>
        <dbReference type="SAM" id="Phobius"/>
    </source>
</evidence>
<protein>
    <submittedName>
        <fullName evidence="7">Cation:H+ antiporter</fullName>
    </submittedName>
</protein>
<dbReference type="InterPro" id="IPR004481">
    <property type="entry name" value="K/Na/Ca-exchanger"/>
</dbReference>
<evidence type="ECO:0000256" key="2">
    <source>
        <dbReference type="ARBA" id="ARBA00022692"/>
    </source>
</evidence>
<dbReference type="GO" id="GO:0008273">
    <property type="term" value="F:calcium, potassium:sodium antiporter activity"/>
    <property type="evidence" value="ECO:0007669"/>
    <property type="project" value="TreeGrafter"/>
</dbReference>
<evidence type="ECO:0000313" key="7">
    <source>
        <dbReference type="EMBL" id="MDQ0316379.1"/>
    </source>
</evidence>
<evidence type="ECO:0000256" key="4">
    <source>
        <dbReference type="ARBA" id="ARBA00023136"/>
    </source>
</evidence>
<feature type="domain" description="Sodium/calcium exchanger membrane region" evidence="6">
    <location>
        <begin position="166"/>
        <end position="307"/>
    </location>
</feature>
<feature type="transmembrane region" description="Helical" evidence="5">
    <location>
        <begin position="66"/>
        <end position="92"/>
    </location>
</feature>
<dbReference type="InterPro" id="IPR004837">
    <property type="entry name" value="NaCa_Exmemb"/>
</dbReference>
<evidence type="ECO:0000259" key="6">
    <source>
        <dbReference type="Pfam" id="PF01699"/>
    </source>
</evidence>
<dbReference type="RefSeq" id="WP_306886200.1">
    <property type="nucleotide sequence ID" value="NZ_JAUSUL010000002.1"/>
</dbReference>
<dbReference type="InterPro" id="IPR044880">
    <property type="entry name" value="NCX_ion-bd_dom_sf"/>
</dbReference>
<dbReference type="AlphaFoldDB" id="A0AAE4AV61"/>
<feature type="transmembrane region" description="Helical" evidence="5">
    <location>
        <begin position="265"/>
        <end position="287"/>
    </location>
</feature>
<keyword evidence="8" id="KW-1185">Reference proteome</keyword>
<feature type="transmembrane region" description="Helical" evidence="5">
    <location>
        <begin position="104"/>
        <end position="122"/>
    </location>
</feature>
<evidence type="ECO:0000256" key="3">
    <source>
        <dbReference type="ARBA" id="ARBA00022989"/>
    </source>
</evidence>
<feature type="transmembrane region" description="Helical" evidence="5">
    <location>
        <begin position="293"/>
        <end position="311"/>
    </location>
</feature>
<dbReference type="NCBIfam" id="TIGR00367">
    <property type="entry name" value="calcium/sodium antiporter"/>
    <property type="match status" value="1"/>
</dbReference>
<keyword evidence="2 5" id="KW-0812">Transmembrane</keyword>
<gene>
    <name evidence="7" type="ORF">J2S73_002836</name>
</gene>
<feature type="transmembrane region" description="Helical" evidence="5">
    <location>
        <begin position="127"/>
        <end position="143"/>
    </location>
</feature>
<comment type="caution">
    <text evidence="7">The sequence shown here is derived from an EMBL/GenBank/DDBJ whole genome shotgun (WGS) entry which is preliminary data.</text>
</comment>
<dbReference type="Pfam" id="PF01699">
    <property type="entry name" value="Na_Ca_ex"/>
    <property type="match status" value="2"/>
</dbReference>
<proteinExistence type="predicted"/>
<feature type="transmembrane region" description="Helical" evidence="5">
    <location>
        <begin position="201"/>
        <end position="224"/>
    </location>
</feature>
<dbReference type="Proteomes" id="UP001229244">
    <property type="component" value="Unassembled WGS sequence"/>
</dbReference>
<accession>A0AAE4AV61</accession>
<feature type="transmembrane region" description="Helical" evidence="5">
    <location>
        <begin position="33"/>
        <end position="54"/>
    </location>
</feature>
<feature type="domain" description="Sodium/calcium exchanger membrane region" evidence="6">
    <location>
        <begin position="3"/>
        <end position="142"/>
    </location>
</feature>
<evidence type="ECO:0000256" key="1">
    <source>
        <dbReference type="ARBA" id="ARBA00004141"/>
    </source>
</evidence>